<dbReference type="Proteomes" id="UP001159427">
    <property type="component" value="Unassembled WGS sequence"/>
</dbReference>
<sequence length="582" mass="64746">ATDDSSRLYSNFFTTAPISCQNLRIGEKGISGSSMIDPRNLPHARVCLLRLSTRDLPPNALQQYHKYTAKRKRSDPALIEAKELNRSTISVKQPTDSYSTGADNHPDTGVNRSNLVQDLFLTRTSSQTFPLNTPYVPEGSQHVTCGLSNNATETAREQYPTAYSSCSTDVSGWSTDSHLDKCKDKNIAGVLIQPLDVEHVLKIKGNVLPCRRNSVRSTSSSGSSKGRELSASVRLSPVTWSGPTITNRKYVNYNPNALGESNDKTVPVVTDHNYALQVNGSILESQGLLYEQMPSARLTSGLEERSSVISDESTLSASFSSLKDHSWYGHEEVWPDFDSYSPPESPEPQCSKNGDEIFLTDSDVVLPMEAKISVPLKPCNGLLSPKISLSPVLVKDKRGVKRKCFMSSDTPSKRKSLSPKGDLVVKLNDVGDKLERSPTGGLTVATSTRTGRYTSFGRRILAVNYSEKSLAKSVMKRTLPTEVKRRKAKRTRKCLVHKDQKCTCHVENQRGKPKKGTKKPRKRDTTLLRYESLPFKELNTISRISTRYKVAFSKWPYVFSGALDLINQRISNQNLFWNSIRS</sequence>
<feature type="compositionally biased region" description="Polar residues" evidence="1">
    <location>
        <begin position="90"/>
        <end position="102"/>
    </location>
</feature>
<evidence type="ECO:0000256" key="1">
    <source>
        <dbReference type="SAM" id="MobiDB-lite"/>
    </source>
</evidence>
<feature type="non-terminal residue" evidence="2">
    <location>
        <position position="1"/>
    </location>
</feature>
<comment type="caution">
    <text evidence="2">The sequence shown here is derived from an EMBL/GenBank/DDBJ whole genome shotgun (WGS) entry which is preliminary data.</text>
</comment>
<accession>A0ABN8MJM4</accession>
<name>A0ABN8MJM4_9CNID</name>
<gene>
    <name evidence="2" type="ORF">PEVE_00036811</name>
</gene>
<proteinExistence type="predicted"/>
<organism evidence="2 3">
    <name type="scientific">Porites evermanni</name>
    <dbReference type="NCBI Taxonomy" id="104178"/>
    <lineage>
        <taxon>Eukaryota</taxon>
        <taxon>Metazoa</taxon>
        <taxon>Cnidaria</taxon>
        <taxon>Anthozoa</taxon>
        <taxon>Hexacorallia</taxon>
        <taxon>Scleractinia</taxon>
        <taxon>Fungiina</taxon>
        <taxon>Poritidae</taxon>
        <taxon>Porites</taxon>
    </lineage>
</organism>
<evidence type="ECO:0000313" key="2">
    <source>
        <dbReference type="EMBL" id="CAH3029821.1"/>
    </source>
</evidence>
<keyword evidence="3" id="KW-1185">Reference proteome</keyword>
<evidence type="ECO:0000313" key="3">
    <source>
        <dbReference type="Proteomes" id="UP001159427"/>
    </source>
</evidence>
<feature type="region of interest" description="Disordered" evidence="1">
    <location>
        <begin position="90"/>
        <end position="110"/>
    </location>
</feature>
<dbReference type="EMBL" id="CALNXI010000594">
    <property type="protein sequence ID" value="CAH3029821.1"/>
    <property type="molecule type" value="Genomic_DNA"/>
</dbReference>
<reference evidence="2 3" key="1">
    <citation type="submission" date="2022-05" db="EMBL/GenBank/DDBJ databases">
        <authorList>
            <consortium name="Genoscope - CEA"/>
            <person name="William W."/>
        </authorList>
    </citation>
    <scope>NUCLEOTIDE SEQUENCE [LARGE SCALE GENOMIC DNA]</scope>
</reference>
<protein>
    <submittedName>
        <fullName evidence="2">Uncharacterized protein</fullName>
    </submittedName>
</protein>